<dbReference type="AlphaFoldDB" id="A0A2Y8ZVN7"/>
<dbReference type="PANTHER" id="PTHR30055">
    <property type="entry name" value="HTH-TYPE TRANSCRIPTIONAL REGULATOR RUTR"/>
    <property type="match status" value="1"/>
</dbReference>
<dbReference type="Gene3D" id="1.10.357.10">
    <property type="entry name" value="Tetracycline Repressor, domain 2"/>
    <property type="match status" value="1"/>
</dbReference>
<name>A0A2Y8ZVN7_9MICO</name>
<proteinExistence type="predicted"/>
<dbReference type="SUPFAM" id="SSF46689">
    <property type="entry name" value="Homeodomain-like"/>
    <property type="match status" value="1"/>
</dbReference>
<evidence type="ECO:0000256" key="4">
    <source>
        <dbReference type="PROSITE-ProRule" id="PRU00335"/>
    </source>
</evidence>
<dbReference type="InterPro" id="IPR009057">
    <property type="entry name" value="Homeodomain-like_sf"/>
</dbReference>
<dbReference type="GO" id="GO:0000976">
    <property type="term" value="F:transcription cis-regulatory region binding"/>
    <property type="evidence" value="ECO:0007669"/>
    <property type="project" value="TreeGrafter"/>
</dbReference>
<evidence type="ECO:0000256" key="2">
    <source>
        <dbReference type="ARBA" id="ARBA00023125"/>
    </source>
</evidence>
<reference evidence="7" key="1">
    <citation type="submission" date="2016-10" db="EMBL/GenBank/DDBJ databases">
        <authorList>
            <person name="Varghese N."/>
            <person name="Submissions S."/>
        </authorList>
    </citation>
    <scope>NUCLEOTIDE SEQUENCE [LARGE SCALE GENOMIC DNA]</scope>
    <source>
        <strain evidence="7">DSM 22951</strain>
    </source>
</reference>
<dbReference type="Proteomes" id="UP000250028">
    <property type="component" value="Unassembled WGS sequence"/>
</dbReference>
<evidence type="ECO:0000259" key="5">
    <source>
        <dbReference type="PROSITE" id="PS50977"/>
    </source>
</evidence>
<evidence type="ECO:0000256" key="3">
    <source>
        <dbReference type="ARBA" id="ARBA00023163"/>
    </source>
</evidence>
<sequence>MSTSKTPGLRDRKRTETAARIHAAALSLVLSGGLEAATIEAISEQADVSARTFFNYYEGKDAAILGIQPDVSDVAAFEDVLAEAQDGSVEPLRLVIRLVLATMGTSSHVHTPARQADRMTVIQRHPELITGQFAQLAARRTRTVEYAARILAAHPTWAADPDSAPSTPLVIALCGAAVKTAIEDWAATTPDQPLDETNLEERALTLVHHTIRSLQ</sequence>
<evidence type="ECO:0000313" key="6">
    <source>
        <dbReference type="EMBL" id="SSA36005.1"/>
    </source>
</evidence>
<protein>
    <submittedName>
        <fullName evidence="6">DNA-binding transcriptional regulator, AcrR family</fullName>
    </submittedName>
</protein>
<gene>
    <name evidence="6" type="ORF">SAMN04489750_3384</name>
</gene>
<dbReference type="Pfam" id="PF00440">
    <property type="entry name" value="TetR_N"/>
    <property type="match status" value="1"/>
</dbReference>
<keyword evidence="2 4" id="KW-0238">DNA-binding</keyword>
<evidence type="ECO:0000313" key="7">
    <source>
        <dbReference type="Proteomes" id="UP000250028"/>
    </source>
</evidence>
<feature type="domain" description="HTH tetR-type" evidence="5">
    <location>
        <begin position="15"/>
        <end position="75"/>
    </location>
</feature>
<organism evidence="6 7">
    <name type="scientific">Branchiibius hedensis</name>
    <dbReference type="NCBI Taxonomy" id="672460"/>
    <lineage>
        <taxon>Bacteria</taxon>
        <taxon>Bacillati</taxon>
        <taxon>Actinomycetota</taxon>
        <taxon>Actinomycetes</taxon>
        <taxon>Micrococcales</taxon>
        <taxon>Dermacoccaceae</taxon>
        <taxon>Branchiibius</taxon>
    </lineage>
</organism>
<dbReference type="PROSITE" id="PS50977">
    <property type="entry name" value="HTH_TETR_2"/>
    <property type="match status" value="1"/>
</dbReference>
<dbReference type="GO" id="GO:0003700">
    <property type="term" value="F:DNA-binding transcription factor activity"/>
    <property type="evidence" value="ECO:0007669"/>
    <property type="project" value="TreeGrafter"/>
</dbReference>
<feature type="DNA-binding region" description="H-T-H motif" evidence="4">
    <location>
        <begin position="38"/>
        <end position="57"/>
    </location>
</feature>
<dbReference type="RefSeq" id="WP_109687649.1">
    <property type="nucleotide sequence ID" value="NZ_QGDN01000001.1"/>
</dbReference>
<keyword evidence="1" id="KW-0805">Transcription regulation</keyword>
<dbReference type="InterPro" id="IPR001647">
    <property type="entry name" value="HTH_TetR"/>
</dbReference>
<dbReference type="PANTHER" id="PTHR30055:SF238">
    <property type="entry name" value="MYCOFACTOCIN BIOSYNTHESIS TRANSCRIPTIONAL REGULATOR MFTR-RELATED"/>
    <property type="match status" value="1"/>
</dbReference>
<dbReference type="OrthoDB" id="8688418at2"/>
<dbReference type="EMBL" id="UESZ01000001">
    <property type="protein sequence ID" value="SSA36005.1"/>
    <property type="molecule type" value="Genomic_DNA"/>
</dbReference>
<evidence type="ECO:0000256" key="1">
    <source>
        <dbReference type="ARBA" id="ARBA00023015"/>
    </source>
</evidence>
<accession>A0A2Y8ZVN7</accession>
<dbReference type="InterPro" id="IPR050109">
    <property type="entry name" value="HTH-type_TetR-like_transc_reg"/>
</dbReference>
<keyword evidence="7" id="KW-1185">Reference proteome</keyword>
<keyword evidence="3" id="KW-0804">Transcription</keyword>